<proteinExistence type="predicted"/>
<evidence type="ECO:0000313" key="6">
    <source>
        <dbReference type="Proteomes" id="UP000281128"/>
    </source>
</evidence>
<feature type="chain" id="PRO_5017188084" evidence="3">
    <location>
        <begin position="23"/>
        <end position="175"/>
    </location>
</feature>
<dbReference type="Pfam" id="PF00127">
    <property type="entry name" value="Copper-bind"/>
    <property type="match status" value="1"/>
</dbReference>
<dbReference type="PANTHER" id="PTHR38439">
    <property type="entry name" value="AURACYANIN-B"/>
    <property type="match status" value="1"/>
</dbReference>
<keyword evidence="3" id="KW-0732">Signal</keyword>
<keyword evidence="6" id="KW-1185">Reference proteome</keyword>
<accession>A0A3A8APU1</accession>
<evidence type="ECO:0000256" key="1">
    <source>
        <dbReference type="ARBA" id="ARBA00022723"/>
    </source>
</evidence>
<sequence>MNYLLHATAIAGLAAATSIAHADAGHGNNADIGQEGDVSNIDRVVEVSMDEMRFDPETVDVEKGETVRFVVSNDGRMVHEFNIGTDQMWEGHETEMRRMMQRGMMTGRALNHDKMREAGMMHDDANSALLEPGETAEIVWTFSGSAKIGFACNVPGHRQAGMVGEFVSSAKVATN</sequence>
<feature type="domain" description="Blue (type 1) copper" evidence="4">
    <location>
        <begin position="45"/>
        <end position="165"/>
    </location>
</feature>
<protein>
    <submittedName>
        <fullName evidence="5">Copper-binding protein</fullName>
    </submittedName>
</protein>
<evidence type="ECO:0000256" key="3">
    <source>
        <dbReference type="SAM" id="SignalP"/>
    </source>
</evidence>
<dbReference type="Gene3D" id="2.60.40.420">
    <property type="entry name" value="Cupredoxins - blue copper proteins"/>
    <property type="match status" value="1"/>
</dbReference>
<dbReference type="PANTHER" id="PTHR38439:SF3">
    <property type="entry name" value="COPPER-RESISTANT CUPROPROTEIN COPI"/>
    <property type="match status" value="1"/>
</dbReference>
<reference evidence="5 6" key="1">
    <citation type="submission" date="2018-09" db="EMBL/GenBank/DDBJ databases">
        <title>Roseovarius spongiae sp. nov., isolated from a marine sponge.</title>
        <authorList>
            <person name="Zhuang L."/>
            <person name="Luo L."/>
        </authorList>
    </citation>
    <scope>NUCLEOTIDE SEQUENCE [LARGE SCALE GENOMIC DNA]</scope>
    <source>
        <strain evidence="5 6">HN-E21</strain>
    </source>
</reference>
<dbReference type="Proteomes" id="UP000281128">
    <property type="component" value="Unassembled WGS sequence"/>
</dbReference>
<feature type="signal peptide" evidence="3">
    <location>
        <begin position="1"/>
        <end position="22"/>
    </location>
</feature>
<keyword evidence="1" id="KW-0479">Metal-binding</keyword>
<dbReference type="InterPro" id="IPR000923">
    <property type="entry name" value="BlueCu_1"/>
</dbReference>
<comment type="caution">
    <text evidence="5">The sequence shown here is derived from an EMBL/GenBank/DDBJ whole genome shotgun (WGS) entry which is preliminary data.</text>
</comment>
<dbReference type="OrthoDB" id="9816061at2"/>
<dbReference type="EMBL" id="RAPE01000010">
    <property type="protein sequence ID" value="RKF12307.1"/>
    <property type="molecule type" value="Genomic_DNA"/>
</dbReference>
<dbReference type="GO" id="GO:0005507">
    <property type="term" value="F:copper ion binding"/>
    <property type="evidence" value="ECO:0007669"/>
    <property type="project" value="InterPro"/>
</dbReference>
<keyword evidence="2" id="KW-0186">Copper</keyword>
<organism evidence="5 6">
    <name type="scientific">Roseovarius spongiae</name>
    <dbReference type="NCBI Taxonomy" id="2320272"/>
    <lineage>
        <taxon>Bacteria</taxon>
        <taxon>Pseudomonadati</taxon>
        <taxon>Pseudomonadota</taxon>
        <taxon>Alphaproteobacteria</taxon>
        <taxon>Rhodobacterales</taxon>
        <taxon>Roseobacteraceae</taxon>
        <taxon>Roseovarius</taxon>
    </lineage>
</organism>
<dbReference type="SUPFAM" id="SSF49503">
    <property type="entry name" value="Cupredoxins"/>
    <property type="match status" value="1"/>
</dbReference>
<evidence type="ECO:0000313" key="5">
    <source>
        <dbReference type="EMBL" id="RKF12307.1"/>
    </source>
</evidence>
<name>A0A3A8APU1_9RHOB</name>
<evidence type="ECO:0000259" key="4">
    <source>
        <dbReference type="Pfam" id="PF00127"/>
    </source>
</evidence>
<dbReference type="InterPro" id="IPR008972">
    <property type="entry name" value="Cupredoxin"/>
</dbReference>
<dbReference type="AlphaFoldDB" id="A0A3A8APU1"/>
<gene>
    <name evidence="5" type="ORF">D6850_18795</name>
</gene>
<dbReference type="InterPro" id="IPR050845">
    <property type="entry name" value="Cu-binding_ET"/>
</dbReference>
<evidence type="ECO:0000256" key="2">
    <source>
        <dbReference type="ARBA" id="ARBA00023008"/>
    </source>
</evidence>
<dbReference type="GO" id="GO:0009055">
    <property type="term" value="F:electron transfer activity"/>
    <property type="evidence" value="ECO:0007669"/>
    <property type="project" value="InterPro"/>
</dbReference>